<protein>
    <submittedName>
        <fullName evidence="1">Uncharacterized protein YecE (DUF72 family)</fullName>
    </submittedName>
</protein>
<dbReference type="InterPro" id="IPR036520">
    <property type="entry name" value="UPF0759_sf"/>
</dbReference>
<dbReference type="SUPFAM" id="SSF117396">
    <property type="entry name" value="TM1631-like"/>
    <property type="match status" value="1"/>
</dbReference>
<evidence type="ECO:0000313" key="1">
    <source>
        <dbReference type="EMBL" id="RCW66821.1"/>
    </source>
</evidence>
<accession>A0A368XFQ7</accession>
<dbReference type="Gene3D" id="3.20.20.410">
    <property type="entry name" value="Protein of unknown function UPF0759"/>
    <property type="match status" value="1"/>
</dbReference>
<comment type="caution">
    <text evidence="1">The sequence shown here is derived from an EMBL/GenBank/DDBJ whole genome shotgun (WGS) entry which is preliminary data.</text>
</comment>
<sequence length="314" mass="33838">MPWPEELSALAARLPERLHLGTSSWSFPGWNGLVWDGEYTESMLARRGLATYAQHPLMRTVSLDRAFYQPLTVAQYAAYAEQVPADFRFVVKAPALVADALVRREDGQGMRANDAFLDPGLAWSAFVEPALQGLGTKAGALVFQLSPLPPALLARMPQCIARLGAMLAALPPLAQLHAQAPDLVIAVEVRNAEWLVAAFAEALRAGGATYCLGGHAKLPPISEQLPVLRALWPGPLVCRWNLHRAHGAYGYEEAKALYLPFDKLVDPDLETRAALARVARATTAAGHHAYLTIGNKAEGSAPLTVAAMARLLAD</sequence>
<organism evidence="1 2">
    <name type="scientific">Pseudorhodoferax soli</name>
    <dbReference type="NCBI Taxonomy" id="545864"/>
    <lineage>
        <taxon>Bacteria</taxon>
        <taxon>Pseudomonadati</taxon>
        <taxon>Pseudomonadota</taxon>
        <taxon>Betaproteobacteria</taxon>
        <taxon>Burkholderiales</taxon>
        <taxon>Comamonadaceae</taxon>
    </lineage>
</organism>
<dbReference type="InterPro" id="IPR002763">
    <property type="entry name" value="DUF72"/>
</dbReference>
<reference evidence="1 2" key="1">
    <citation type="submission" date="2018-07" db="EMBL/GenBank/DDBJ databases">
        <title>Genomic Encyclopedia of Type Strains, Phase IV (KMG-IV): sequencing the most valuable type-strain genomes for metagenomic binning, comparative biology and taxonomic classification.</title>
        <authorList>
            <person name="Goeker M."/>
        </authorList>
    </citation>
    <scope>NUCLEOTIDE SEQUENCE [LARGE SCALE GENOMIC DNA]</scope>
    <source>
        <strain evidence="1 2">DSM 21634</strain>
    </source>
</reference>
<gene>
    <name evidence="1" type="ORF">DES41_110186</name>
</gene>
<dbReference type="Proteomes" id="UP000252884">
    <property type="component" value="Unassembled WGS sequence"/>
</dbReference>
<dbReference type="PANTHER" id="PTHR30348">
    <property type="entry name" value="UNCHARACTERIZED PROTEIN YECE"/>
    <property type="match status" value="1"/>
</dbReference>
<name>A0A368XFQ7_9BURK</name>
<dbReference type="AlphaFoldDB" id="A0A368XFQ7"/>
<dbReference type="Pfam" id="PF01904">
    <property type="entry name" value="DUF72"/>
    <property type="match status" value="1"/>
</dbReference>
<evidence type="ECO:0000313" key="2">
    <source>
        <dbReference type="Proteomes" id="UP000252884"/>
    </source>
</evidence>
<dbReference type="EMBL" id="QPJK01000010">
    <property type="protein sequence ID" value="RCW66821.1"/>
    <property type="molecule type" value="Genomic_DNA"/>
</dbReference>
<keyword evidence="2" id="KW-1185">Reference proteome</keyword>
<proteinExistence type="predicted"/>
<dbReference type="PANTHER" id="PTHR30348:SF4">
    <property type="entry name" value="DUF72 DOMAIN-CONTAINING PROTEIN"/>
    <property type="match status" value="1"/>
</dbReference>